<sequence length="117" mass="12821">MPLPFARLVLPRRRGQGLAPQWGHVVSLPFGLAPILDLVFTQWFLYTTSRWAGHILRETIRGGRGGGDGAARRCQGRQSPGRPAHTPLLFVASLALAKGAHLKEPRSVESHIRARGD</sequence>
<accession>A0A401TC02</accession>
<proteinExistence type="predicted"/>
<name>A0A401TC02_CHIPU</name>
<dbReference type="AlphaFoldDB" id="A0A401TC02"/>
<reference evidence="2 3" key="1">
    <citation type="journal article" date="2018" name="Nat. Ecol. Evol.">
        <title>Shark genomes provide insights into elasmobranch evolution and the origin of vertebrates.</title>
        <authorList>
            <person name="Hara Y"/>
            <person name="Yamaguchi K"/>
            <person name="Onimaru K"/>
            <person name="Kadota M"/>
            <person name="Koyanagi M"/>
            <person name="Keeley SD"/>
            <person name="Tatsumi K"/>
            <person name="Tanaka K"/>
            <person name="Motone F"/>
            <person name="Kageyama Y"/>
            <person name="Nozu R"/>
            <person name="Adachi N"/>
            <person name="Nishimura O"/>
            <person name="Nakagawa R"/>
            <person name="Tanegashima C"/>
            <person name="Kiyatake I"/>
            <person name="Matsumoto R"/>
            <person name="Murakumo K"/>
            <person name="Nishida K"/>
            <person name="Terakita A"/>
            <person name="Kuratani S"/>
            <person name="Sato K"/>
            <person name="Hyodo S Kuraku.S."/>
        </authorList>
    </citation>
    <scope>NUCLEOTIDE SEQUENCE [LARGE SCALE GENOMIC DNA]</scope>
</reference>
<evidence type="ECO:0000313" key="2">
    <source>
        <dbReference type="EMBL" id="GCC40190.1"/>
    </source>
</evidence>
<feature type="region of interest" description="Disordered" evidence="1">
    <location>
        <begin position="64"/>
        <end position="83"/>
    </location>
</feature>
<comment type="caution">
    <text evidence="2">The sequence shown here is derived from an EMBL/GenBank/DDBJ whole genome shotgun (WGS) entry which is preliminary data.</text>
</comment>
<evidence type="ECO:0000256" key="1">
    <source>
        <dbReference type="SAM" id="MobiDB-lite"/>
    </source>
</evidence>
<keyword evidence="3" id="KW-1185">Reference proteome</keyword>
<dbReference type="EMBL" id="BEZZ01039479">
    <property type="protein sequence ID" value="GCC40190.1"/>
    <property type="molecule type" value="Genomic_DNA"/>
</dbReference>
<organism evidence="2 3">
    <name type="scientific">Chiloscyllium punctatum</name>
    <name type="common">Brownbanded bambooshark</name>
    <name type="synonym">Hemiscyllium punctatum</name>
    <dbReference type="NCBI Taxonomy" id="137246"/>
    <lineage>
        <taxon>Eukaryota</taxon>
        <taxon>Metazoa</taxon>
        <taxon>Chordata</taxon>
        <taxon>Craniata</taxon>
        <taxon>Vertebrata</taxon>
        <taxon>Chondrichthyes</taxon>
        <taxon>Elasmobranchii</taxon>
        <taxon>Galeomorphii</taxon>
        <taxon>Galeoidea</taxon>
        <taxon>Orectolobiformes</taxon>
        <taxon>Hemiscylliidae</taxon>
        <taxon>Chiloscyllium</taxon>
    </lineage>
</organism>
<protein>
    <submittedName>
        <fullName evidence="2">Uncharacterized protein</fullName>
    </submittedName>
</protein>
<gene>
    <name evidence="2" type="ORF">chiPu_0024426</name>
</gene>
<dbReference type="Proteomes" id="UP000287033">
    <property type="component" value="Unassembled WGS sequence"/>
</dbReference>
<evidence type="ECO:0000313" key="3">
    <source>
        <dbReference type="Proteomes" id="UP000287033"/>
    </source>
</evidence>